<comment type="similarity">
    <text evidence="1">Belongs to the AB hydrolase superfamily. Lipase family.</text>
</comment>
<dbReference type="GO" id="GO:0016042">
    <property type="term" value="P:lipid catabolic process"/>
    <property type="evidence" value="ECO:0007669"/>
    <property type="project" value="UniProtKB-KW"/>
</dbReference>
<comment type="caution">
    <text evidence="6">The sequence shown here is derived from an EMBL/GenBank/DDBJ whole genome shotgun (WGS) entry which is preliminary data.</text>
</comment>
<keyword evidence="5" id="KW-1133">Transmembrane helix</keyword>
<feature type="transmembrane region" description="Helical" evidence="5">
    <location>
        <begin position="18"/>
        <end position="41"/>
    </location>
</feature>
<keyword evidence="4" id="KW-0443">Lipid metabolism</keyword>
<keyword evidence="5" id="KW-0812">Transmembrane</keyword>
<evidence type="ECO:0000313" key="6">
    <source>
        <dbReference type="EMBL" id="PNI45239.1"/>
    </source>
</evidence>
<dbReference type="AlphaFoldDB" id="A0A2J8LDA7"/>
<dbReference type="GO" id="GO:0016787">
    <property type="term" value="F:hydrolase activity"/>
    <property type="evidence" value="ECO:0007669"/>
    <property type="project" value="UniProtKB-KW"/>
</dbReference>
<keyword evidence="5" id="KW-0472">Membrane</keyword>
<dbReference type="Proteomes" id="UP000236370">
    <property type="component" value="Unassembled WGS sequence"/>
</dbReference>
<dbReference type="PANTHER" id="PTHR45792:SF8">
    <property type="entry name" value="DIACYLGLYCEROL LIPASE-ALPHA"/>
    <property type="match status" value="1"/>
</dbReference>
<feature type="transmembrane region" description="Helical" evidence="5">
    <location>
        <begin position="61"/>
        <end position="81"/>
    </location>
</feature>
<evidence type="ECO:0000256" key="2">
    <source>
        <dbReference type="ARBA" id="ARBA00022801"/>
    </source>
</evidence>
<dbReference type="PANTHER" id="PTHR45792">
    <property type="entry name" value="DIACYLGLYCEROL LIPASE HOMOLOG-RELATED"/>
    <property type="match status" value="1"/>
</dbReference>
<reference evidence="6 7" key="1">
    <citation type="submission" date="2017-12" db="EMBL/GenBank/DDBJ databases">
        <title>High-resolution comparative analysis of great ape genomes.</title>
        <authorList>
            <person name="Pollen A."/>
            <person name="Hastie A."/>
            <person name="Hormozdiari F."/>
            <person name="Dougherty M."/>
            <person name="Liu R."/>
            <person name="Chaisson M."/>
            <person name="Hoppe E."/>
            <person name="Hill C."/>
            <person name="Pang A."/>
            <person name="Hillier L."/>
            <person name="Baker C."/>
            <person name="Armstrong J."/>
            <person name="Shendure J."/>
            <person name="Paten B."/>
            <person name="Wilson R."/>
            <person name="Chao H."/>
            <person name="Schneider V."/>
            <person name="Ventura M."/>
            <person name="Kronenberg Z."/>
            <person name="Murali S."/>
            <person name="Gordon D."/>
            <person name="Cantsilieris S."/>
            <person name="Munson K."/>
            <person name="Nelson B."/>
            <person name="Raja A."/>
            <person name="Underwood J."/>
            <person name="Diekhans M."/>
            <person name="Fiddes I."/>
            <person name="Haussler D."/>
            <person name="Eichler E."/>
        </authorList>
    </citation>
    <scope>NUCLEOTIDE SEQUENCE [LARGE SCALE GENOMIC DNA]</scope>
    <source>
        <strain evidence="6">Yerkes chimp pedigree #C0471</strain>
    </source>
</reference>
<evidence type="ECO:0000256" key="3">
    <source>
        <dbReference type="ARBA" id="ARBA00022963"/>
    </source>
</evidence>
<gene>
    <name evidence="6" type="ORF">CK820_G0030913</name>
</gene>
<sequence length="167" mass="19005">MPGIVVFRRRWSVGSDDLVLPAIFLFLLHTTWFVILSVVLFGLVYNPHEACSLNLVDHGRGYLGILLSCMIAEMAIIWLSMRGGILYTEPRDSMHHPGDRVHLRHRGHRLAHSVLHLLQRPHCQECHPRNGCLQLGSHPQCVHHCPLRLRPHGPHLCQAESHQEEAA</sequence>
<evidence type="ECO:0000256" key="1">
    <source>
        <dbReference type="ARBA" id="ARBA00010701"/>
    </source>
</evidence>
<dbReference type="EMBL" id="NBAG03000297">
    <property type="protein sequence ID" value="PNI45239.1"/>
    <property type="molecule type" value="Genomic_DNA"/>
</dbReference>
<evidence type="ECO:0000313" key="7">
    <source>
        <dbReference type="Proteomes" id="UP000236370"/>
    </source>
</evidence>
<organism evidence="6 7">
    <name type="scientific">Pan troglodytes</name>
    <name type="common">Chimpanzee</name>
    <dbReference type="NCBI Taxonomy" id="9598"/>
    <lineage>
        <taxon>Eukaryota</taxon>
        <taxon>Metazoa</taxon>
        <taxon>Chordata</taxon>
        <taxon>Craniata</taxon>
        <taxon>Vertebrata</taxon>
        <taxon>Euteleostomi</taxon>
        <taxon>Mammalia</taxon>
        <taxon>Eutheria</taxon>
        <taxon>Euarchontoglires</taxon>
        <taxon>Primates</taxon>
        <taxon>Haplorrhini</taxon>
        <taxon>Catarrhini</taxon>
        <taxon>Hominidae</taxon>
        <taxon>Pan</taxon>
    </lineage>
</organism>
<evidence type="ECO:0000256" key="5">
    <source>
        <dbReference type="SAM" id="Phobius"/>
    </source>
</evidence>
<evidence type="ECO:0000256" key="4">
    <source>
        <dbReference type="ARBA" id="ARBA00023098"/>
    </source>
</evidence>
<keyword evidence="3" id="KW-0442">Lipid degradation</keyword>
<keyword evidence="2" id="KW-0378">Hydrolase</keyword>
<protein>
    <submittedName>
        <fullName evidence="6">DAGLA isoform 2</fullName>
    </submittedName>
</protein>
<name>A0A2J8LDA7_PANTR</name>
<dbReference type="InterPro" id="IPR052214">
    <property type="entry name" value="DAG_Lipase-Related"/>
</dbReference>
<accession>A0A2J8LDA7</accession>
<proteinExistence type="inferred from homology"/>